<name>A0ABQ9JFK5_9CUCU</name>
<proteinExistence type="predicted"/>
<reference evidence="1" key="1">
    <citation type="journal article" date="2023" name="Insect Mol. Biol.">
        <title>Genome sequencing provides insights into the evolution of gene families encoding plant cell wall-degrading enzymes in longhorned beetles.</title>
        <authorList>
            <person name="Shin N.R."/>
            <person name="Okamura Y."/>
            <person name="Kirsch R."/>
            <person name="Pauchet Y."/>
        </authorList>
    </citation>
    <scope>NUCLEOTIDE SEQUENCE</scope>
    <source>
        <strain evidence="1">MMC_N1</strain>
    </source>
</reference>
<dbReference type="PANTHER" id="PTHR33064:SF37">
    <property type="entry name" value="RIBONUCLEASE H"/>
    <property type="match status" value="1"/>
</dbReference>
<evidence type="ECO:0000313" key="2">
    <source>
        <dbReference type="Proteomes" id="UP001162164"/>
    </source>
</evidence>
<dbReference type="InterPro" id="IPR051320">
    <property type="entry name" value="Viral_Replic_Matur_Polypro"/>
</dbReference>
<comment type="caution">
    <text evidence="1">The sequence shown here is derived from an EMBL/GenBank/DDBJ whole genome shotgun (WGS) entry which is preliminary data.</text>
</comment>
<accession>A0ABQ9JFK5</accession>
<organism evidence="1 2">
    <name type="scientific">Molorchus minor</name>
    <dbReference type="NCBI Taxonomy" id="1323400"/>
    <lineage>
        <taxon>Eukaryota</taxon>
        <taxon>Metazoa</taxon>
        <taxon>Ecdysozoa</taxon>
        <taxon>Arthropoda</taxon>
        <taxon>Hexapoda</taxon>
        <taxon>Insecta</taxon>
        <taxon>Pterygota</taxon>
        <taxon>Neoptera</taxon>
        <taxon>Endopterygota</taxon>
        <taxon>Coleoptera</taxon>
        <taxon>Polyphaga</taxon>
        <taxon>Cucujiformia</taxon>
        <taxon>Chrysomeloidea</taxon>
        <taxon>Cerambycidae</taxon>
        <taxon>Lamiinae</taxon>
        <taxon>Monochamini</taxon>
        <taxon>Molorchus</taxon>
    </lineage>
</organism>
<dbReference type="EMBL" id="JAPWTJ010000667">
    <property type="protein sequence ID" value="KAJ8976472.1"/>
    <property type="molecule type" value="Genomic_DNA"/>
</dbReference>
<dbReference type="Proteomes" id="UP001162164">
    <property type="component" value="Unassembled WGS sequence"/>
</dbReference>
<dbReference type="InterPro" id="IPR043128">
    <property type="entry name" value="Rev_trsase/Diguanyl_cyclase"/>
</dbReference>
<dbReference type="SUPFAM" id="SSF56672">
    <property type="entry name" value="DNA/RNA polymerases"/>
    <property type="match status" value="1"/>
</dbReference>
<gene>
    <name evidence="1" type="ORF">NQ317_001153</name>
</gene>
<sequence>MTATNYPRNITLLSEADVEIPPNHIGIARCMLNDNNYIGDAFIDLRHSYEPMRECIVPRCVTSTAAARVSVLNVSGHSLHFAKGQLMARGCTCIQDGETRVSVHKVDLIKLPKFSMLDLHGHMPNDISESDAYKLLLLLNKYRYCFAQNIDELDYLGYAISAEGIRPGTVKTKAVEEFPTPKSIHQVRPFVGLCSYFRKYVKCLLNLHDH</sequence>
<dbReference type="PANTHER" id="PTHR33064">
    <property type="entry name" value="POL PROTEIN"/>
    <property type="match status" value="1"/>
</dbReference>
<evidence type="ECO:0000313" key="1">
    <source>
        <dbReference type="EMBL" id="KAJ8976472.1"/>
    </source>
</evidence>
<protein>
    <submittedName>
        <fullName evidence="1">Uncharacterized protein</fullName>
    </submittedName>
</protein>
<keyword evidence="2" id="KW-1185">Reference proteome</keyword>
<dbReference type="Gene3D" id="3.30.70.270">
    <property type="match status" value="1"/>
</dbReference>
<dbReference type="InterPro" id="IPR043502">
    <property type="entry name" value="DNA/RNA_pol_sf"/>
</dbReference>